<keyword evidence="9" id="KW-1185">Reference proteome</keyword>
<evidence type="ECO:0000313" key="9">
    <source>
        <dbReference type="Proteomes" id="UP001075354"/>
    </source>
</evidence>
<dbReference type="InterPro" id="IPR029058">
    <property type="entry name" value="AB_hydrolase_fold"/>
</dbReference>
<proteinExistence type="inferred from homology"/>
<evidence type="ECO:0000256" key="4">
    <source>
        <dbReference type="ARBA" id="ARBA00023180"/>
    </source>
</evidence>
<keyword evidence="4" id="KW-0325">Glycoprotein</keyword>
<keyword evidence="3 5" id="KW-0378">Hydrolase</keyword>
<comment type="caution">
    <text evidence="8">The sequence shown here is derived from an EMBL/GenBank/DDBJ whole genome shotgun (WGS) entry which is preliminary data.</text>
</comment>
<evidence type="ECO:0000256" key="3">
    <source>
        <dbReference type="ARBA" id="ARBA00022801"/>
    </source>
</evidence>
<gene>
    <name evidence="8" type="ORF">ONE63_005469</name>
</gene>
<dbReference type="InterPro" id="IPR002018">
    <property type="entry name" value="CarbesteraseB"/>
</dbReference>
<dbReference type="EMBL" id="JAPTSV010000002">
    <property type="protein sequence ID" value="KAJ1530587.1"/>
    <property type="molecule type" value="Genomic_DNA"/>
</dbReference>
<evidence type="ECO:0000313" key="8">
    <source>
        <dbReference type="EMBL" id="KAJ1530587.1"/>
    </source>
</evidence>
<dbReference type="PROSITE" id="PS00122">
    <property type="entry name" value="CARBOXYLESTERASE_B_1"/>
    <property type="match status" value="1"/>
</dbReference>
<protein>
    <recommendedName>
        <fullName evidence="5">Carboxylic ester hydrolase</fullName>
        <ecNumber evidence="5">3.1.1.-</ecNumber>
    </recommendedName>
</protein>
<dbReference type="Gene3D" id="3.40.50.1820">
    <property type="entry name" value="alpha/beta hydrolase"/>
    <property type="match status" value="1"/>
</dbReference>
<evidence type="ECO:0000256" key="5">
    <source>
        <dbReference type="RuleBase" id="RU361235"/>
    </source>
</evidence>
<feature type="domain" description="Carboxylesterase type B" evidence="7">
    <location>
        <begin position="68"/>
        <end position="526"/>
    </location>
</feature>
<evidence type="ECO:0000256" key="1">
    <source>
        <dbReference type="ARBA" id="ARBA00005964"/>
    </source>
</evidence>
<accession>A0AAV7XZG1</accession>
<name>A0AAV7XZG1_9NEOP</name>
<sequence>MCRRARTAASMKTTSSAVLALTAAAALLAAWSPPVDALPPEPTVVVTGLNNSRHFLLGRRLQSAGLAGTAQEYAAFWGVPFAKAPVGELRFKAPVPAPLPPGFSSFDSPDVPPCLQQDRNTSKIVGAEDCLKLHIFTPNYDKPELPVIVMYHGGGYMYGRAPVLGTQFIMDHPVVLVTVEYRLGILGFMSFEDSEAPGNLGLLDMLEALRWVHANIRHFGGDSNRITVAGFSAGSAAAHVLSMSKQTKGMIKGVIGMSGSPLNPWALQQSPRQNALEVARLMNCSAATTAAAVACLRGKDAGELAALQGAHFQDWLKNPFSPFGPVVDGRWSKSPVLADDPRKILGSKSSAADVPALLSLTADEGLFPTAEFLADPAKVQKLDQQWETDAPRLLHLHGDHPSAERREGVARRIRDQYLPLNASLAQEWRRLVKMVSDQNFVVGIAEQARMQAASQTRPVFVYLFDYRGEHSLAATDTGDRTTDWGVGHADDFQYLFDFSWSGPMTRPVDVQMRKQLVELWATFARNA</sequence>
<reference evidence="8" key="1">
    <citation type="submission" date="2022-12" db="EMBL/GenBank/DDBJ databases">
        <title>Chromosome-level genome assembly of the bean flower thrips Megalurothrips usitatus.</title>
        <authorList>
            <person name="Ma L."/>
            <person name="Liu Q."/>
            <person name="Li H."/>
            <person name="Cai W."/>
        </authorList>
    </citation>
    <scope>NUCLEOTIDE SEQUENCE</scope>
    <source>
        <strain evidence="8">Cailab_2022a</strain>
    </source>
</reference>
<feature type="chain" id="PRO_5043316852" description="Carboxylic ester hydrolase" evidence="6">
    <location>
        <begin position="38"/>
        <end position="527"/>
    </location>
</feature>
<dbReference type="SUPFAM" id="SSF53474">
    <property type="entry name" value="alpha/beta-Hydrolases"/>
    <property type="match status" value="1"/>
</dbReference>
<organism evidence="8 9">
    <name type="scientific">Megalurothrips usitatus</name>
    <name type="common">bean blossom thrips</name>
    <dbReference type="NCBI Taxonomy" id="439358"/>
    <lineage>
        <taxon>Eukaryota</taxon>
        <taxon>Metazoa</taxon>
        <taxon>Ecdysozoa</taxon>
        <taxon>Arthropoda</taxon>
        <taxon>Hexapoda</taxon>
        <taxon>Insecta</taxon>
        <taxon>Pterygota</taxon>
        <taxon>Neoptera</taxon>
        <taxon>Paraneoptera</taxon>
        <taxon>Thysanoptera</taxon>
        <taxon>Terebrantia</taxon>
        <taxon>Thripoidea</taxon>
        <taxon>Thripidae</taxon>
        <taxon>Megalurothrips</taxon>
    </lineage>
</organism>
<evidence type="ECO:0000259" key="7">
    <source>
        <dbReference type="Pfam" id="PF00135"/>
    </source>
</evidence>
<dbReference type="Pfam" id="PF00135">
    <property type="entry name" value="COesterase"/>
    <property type="match status" value="1"/>
</dbReference>
<dbReference type="EC" id="3.1.1.-" evidence="5"/>
<dbReference type="InterPro" id="IPR019826">
    <property type="entry name" value="Carboxylesterase_B_AS"/>
</dbReference>
<comment type="similarity">
    <text evidence="1 5">Belongs to the type-B carboxylesterase/lipase family.</text>
</comment>
<keyword evidence="2" id="KW-0719">Serine esterase</keyword>
<evidence type="ECO:0000256" key="2">
    <source>
        <dbReference type="ARBA" id="ARBA00022487"/>
    </source>
</evidence>
<dbReference type="PANTHER" id="PTHR43142">
    <property type="entry name" value="CARBOXYLIC ESTER HYDROLASE"/>
    <property type="match status" value="1"/>
</dbReference>
<dbReference type="PANTHER" id="PTHR43142:SF1">
    <property type="entry name" value="CARBOXYLIC ESTER HYDROLASE"/>
    <property type="match status" value="1"/>
</dbReference>
<feature type="signal peptide" evidence="6">
    <location>
        <begin position="1"/>
        <end position="37"/>
    </location>
</feature>
<dbReference type="Proteomes" id="UP001075354">
    <property type="component" value="Chromosome 2"/>
</dbReference>
<evidence type="ECO:0000256" key="6">
    <source>
        <dbReference type="SAM" id="SignalP"/>
    </source>
</evidence>
<dbReference type="GO" id="GO:0052689">
    <property type="term" value="F:carboxylic ester hydrolase activity"/>
    <property type="evidence" value="ECO:0007669"/>
    <property type="project" value="UniProtKB-KW"/>
</dbReference>
<keyword evidence="6" id="KW-0732">Signal</keyword>
<dbReference type="AlphaFoldDB" id="A0AAV7XZG1"/>